<dbReference type="PANTHER" id="PTHR14002">
    <property type="entry name" value="ENDOGLIN/TGF-BETA RECEPTOR TYPE III"/>
    <property type="match status" value="1"/>
</dbReference>
<dbReference type="PANTHER" id="PTHR14002:SF45">
    <property type="entry name" value="ZP DOMAIN-CONTAINING PROTEIN"/>
    <property type="match status" value="1"/>
</dbReference>
<reference evidence="6 7" key="1">
    <citation type="submission" date="2024-02" db="EMBL/GenBank/DDBJ databases">
        <authorList>
            <person name="Daric V."/>
            <person name="Darras S."/>
        </authorList>
    </citation>
    <scope>NUCLEOTIDE SEQUENCE [LARGE SCALE GENOMIC DNA]</scope>
</reference>
<feature type="domain" description="ZP" evidence="5">
    <location>
        <begin position="418"/>
        <end position="634"/>
    </location>
</feature>
<gene>
    <name evidence="6" type="ORF">CVLEPA_LOCUS3201</name>
</gene>
<organism evidence="6 7">
    <name type="scientific">Clavelina lepadiformis</name>
    <name type="common">Light-bulb sea squirt</name>
    <name type="synonym">Ascidia lepadiformis</name>
    <dbReference type="NCBI Taxonomy" id="159417"/>
    <lineage>
        <taxon>Eukaryota</taxon>
        <taxon>Metazoa</taxon>
        <taxon>Chordata</taxon>
        <taxon>Tunicata</taxon>
        <taxon>Ascidiacea</taxon>
        <taxon>Aplousobranchia</taxon>
        <taxon>Clavelinidae</taxon>
        <taxon>Clavelina</taxon>
    </lineage>
</organism>
<evidence type="ECO:0000259" key="5">
    <source>
        <dbReference type="SMART" id="SM00241"/>
    </source>
</evidence>
<feature type="signal peptide" evidence="4">
    <location>
        <begin position="1"/>
        <end position="27"/>
    </location>
</feature>
<keyword evidence="7" id="KW-1185">Reference proteome</keyword>
<evidence type="ECO:0000313" key="6">
    <source>
        <dbReference type="EMBL" id="CAK8673410.1"/>
    </source>
</evidence>
<dbReference type="SMART" id="SM00241">
    <property type="entry name" value="ZP"/>
    <property type="match status" value="1"/>
</dbReference>
<evidence type="ECO:0000313" key="7">
    <source>
        <dbReference type="Proteomes" id="UP001642483"/>
    </source>
</evidence>
<evidence type="ECO:0000256" key="4">
    <source>
        <dbReference type="SAM" id="SignalP"/>
    </source>
</evidence>
<sequence length="819" mass="93009">MLRVRWISKFLFRFSISLIGFLPIYDASNNKTICPELCKACYSNKIKGFLESETPNEMIKGCTRNASVTRNNTVQLENNIIFVANEKPQTIYLILFEKEDQFQQSSTTSLTTKYHFALGSLQSVTWIVSCNFNLYNHVKFSVNQGSSVKDQFTGRDLPETIYRKKFKQGYTLNQIFTILANSIFFDKNGKQEPVNSKIYLKETDILQWNVGNSIPITDENRATEKKCDPATIFDQKSSLLSATFLKPIIPVTACSTNSLHNARDLLYVIDIINEKSNVPIKLELDGIYKLSSGTKVFVVLHSMNPVDWLVTSDLGKETQATLEFTVCSYESTVDTSNLMFDDEEGSVRVRNVHHMLRNDSDNLLSATQAIYVIPISAYSKFNEPLHLTKIVFEENDPVEPHYDPPAESFQFSSNILTECSSSEIAIVYFKDELEEYGIKESQLTFGNGECTIETNDDEATVRATAGQCGMQVAFNRLMLKMEVHTQGTTVPFKLECDTNTDVQLTLYEDMERHKKLKYDGKPSKEIFYVEASMNSNENDIDVSFLLDTCTVQIDKSAPLQLINNNCPASELVNVIMPHTKEDMNKQFFAFSMQKLQGIFDNSILNINCTVSKCTRNKENKYIQQCPHVHGCLQSKTNYEDDQFTGDRIQTTVSTRMILHATTENSNEHSNSEEIPSNTMLVLAVSAFVVGVSLVLAIWRIHLHYRQMNTRRSQNGIFRTTNYSHVGHADQSWESGFIQSNAFAHNQWLSKCKTEGVVDDHRMLAVEPPSSKEKHIVQALSDKMKDDSDVLTENEMTSNVDEARPLIVEEIYAFGKEDRA</sequence>
<proteinExistence type="predicted"/>
<protein>
    <recommendedName>
        <fullName evidence="5">ZP domain-containing protein</fullName>
    </recommendedName>
</protein>
<keyword evidence="2" id="KW-1015">Disulfide bond</keyword>
<feature type="transmembrane region" description="Helical" evidence="3">
    <location>
        <begin position="679"/>
        <end position="702"/>
    </location>
</feature>
<comment type="caution">
    <text evidence="6">The sequence shown here is derived from an EMBL/GenBank/DDBJ whole genome shotgun (WGS) entry which is preliminary data.</text>
</comment>
<feature type="chain" id="PRO_5046845929" description="ZP domain-containing protein" evidence="4">
    <location>
        <begin position="28"/>
        <end position="819"/>
    </location>
</feature>
<keyword evidence="3" id="KW-0472">Membrane</keyword>
<accession>A0ABP0F4P7</accession>
<name>A0ABP0F4P7_CLALP</name>
<dbReference type="Proteomes" id="UP001642483">
    <property type="component" value="Unassembled WGS sequence"/>
</dbReference>
<keyword evidence="1 4" id="KW-0732">Signal</keyword>
<evidence type="ECO:0000256" key="2">
    <source>
        <dbReference type="ARBA" id="ARBA00023157"/>
    </source>
</evidence>
<dbReference type="InterPro" id="IPR001507">
    <property type="entry name" value="ZP_dom"/>
</dbReference>
<dbReference type="EMBL" id="CAWYQH010000002">
    <property type="protein sequence ID" value="CAK8673410.1"/>
    <property type="molecule type" value="Genomic_DNA"/>
</dbReference>
<dbReference type="InterPro" id="IPR042235">
    <property type="entry name" value="ZP-C_dom"/>
</dbReference>
<evidence type="ECO:0000256" key="1">
    <source>
        <dbReference type="ARBA" id="ARBA00022729"/>
    </source>
</evidence>
<keyword evidence="3" id="KW-0812">Transmembrane</keyword>
<evidence type="ECO:0000256" key="3">
    <source>
        <dbReference type="SAM" id="Phobius"/>
    </source>
</evidence>
<dbReference type="Gene3D" id="2.60.40.4100">
    <property type="entry name" value="Zona pellucida, ZP-C domain"/>
    <property type="match status" value="1"/>
</dbReference>
<keyword evidence="3" id="KW-1133">Transmembrane helix</keyword>